<keyword evidence="4 10" id="KW-0547">Nucleotide-binding</keyword>
<dbReference type="InterPro" id="IPR040980">
    <property type="entry name" value="SWI2_SNF2"/>
</dbReference>
<evidence type="ECO:0000256" key="1">
    <source>
        <dbReference type="ARBA" id="ARBA00000851"/>
    </source>
</evidence>
<dbReference type="Gene3D" id="3.90.1570.50">
    <property type="match status" value="1"/>
</dbReference>
<dbReference type="GO" id="GO:0009035">
    <property type="term" value="F:type I site-specific deoxyribonuclease activity"/>
    <property type="evidence" value="ECO:0007669"/>
    <property type="project" value="UniProtKB-EC"/>
</dbReference>
<evidence type="ECO:0000256" key="9">
    <source>
        <dbReference type="ARBA" id="ARBA00023125"/>
    </source>
</evidence>
<dbReference type="InterPro" id="IPR051268">
    <property type="entry name" value="Type-I_R_enzyme_R_subunit"/>
</dbReference>
<dbReference type="PANTHER" id="PTHR30195:SF15">
    <property type="entry name" value="TYPE I RESTRICTION ENZYME HINDI ENDONUCLEASE SUBUNIT"/>
    <property type="match status" value="1"/>
</dbReference>
<dbReference type="EC" id="3.1.21.3" evidence="10"/>
<dbReference type="STRING" id="1166073.SAMN05192530_1228"/>
<proteinExistence type="inferred from homology"/>
<dbReference type="CDD" id="cd18030">
    <property type="entry name" value="DEXHc_RE_I_HsdR"/>
    <property type="match status" value="1"/>
</dbReference>
<evidence type="ECO:0000256" key="7">
    <source>
        <dbReference type="ARBA" id="ARBA00022801"/>
    </source>
</evidence>
<dbReference type="OrthoDB" id="9758243at2"/>
<dbReference type="SUPFAM" id="SSF52540">
    <property type="entry name" value="P-loop containing nucleoside triphosphate hydrolases"/>
    <property type="match status" value="1"/>
</dbReference>
<dbReference type="Pfam" id="PF11867">
    <property type="entry name" value="T1RH-like_C"/>
    <property type="match status" value="1"/>
</dbReference>
<evidence type="ECO:0000256" key="4">
    <source>
        <dbReference type="ARBA" id="ARBA00022741"/>
    </source>
</evidence>
<comment type="catalytic activity">
    <reaction evidence="1 10">
        <text>Endonucleolytic cleavage of DNA to give random double-stranded fragments with terminal 5'-phosphates, ATP is simultaneously hydrolyzed.</text>
        <dbReference type="EC" id="3.1.21.3"/>
    </reaction>
</comment>
<dbReference type="CDD" id="cd22332">
    <property type="entry name" value="HsdR_N"/>
    <property type="match status" value="1"/>
</dbReference>
<sequence length="1015" mass="114419">MSEYRLAEKPALDALTAMGYGALHHEAAMVMRQEANRVLLKPVLIEALQALNEELGDEDAEAIYSDLSTLSDNEEWQRRLRGAYSRRLKGEAKDRPVALINFKRPDRNRYHVVRQFKVEAQRTRIADLVVFVNGIPLVVIEAKCPLKAADRSGQAFEQIKQYERDIPRLFSPNAFNIVTDGMATLYGATGAPAKFYAPWPDPWPRTRDEFADDLTKDLWCLLEPSRLLDLLAHFIVFETDPDTGRRIKKVCRYQQFRAVNKAANRVAEGTKRKGLIWHTQGSGKSLTMVFLALKLKTHLTLDAPTLQNPNILVLTDRIDLDDQLSKTFVACGLPNPKQAASVGELREAVARGGSGQILLSTIFKFQGSKEPIPNSEDWIVLVDECHRTQEKDLGAFLQATLPNARYFGFTGTPIKKADKDTYARFSEPSETYLDKYGIDDAVRDGATVPILYEGRKTEWSINEAEIDILFDRWFVDMSDEKREKLKQKGVSLALIAKHPDRIRLIARDIWEHFKQTCRPDGFKAQVVAIDRESVVLYRLALVGAIANDLTKAGMAEADAAAKADSMIACVFSKSQEDDKPSEDLDIEAVRAELRAHYLDADGEKAAKKAFKGSGDEPSFLIVCDKLLTGFDAPNEHVMYLDKPLREHGLLQAIARTNRTCSIKRPDGSIVDKPHGRIVDYIGVTQHLDDALSSYRADDVQNALRDLDLLRRDLRKTHAEFMRLRRLLGLNGMDEKAAAYAIEKLVADGREDDWFELQRLGRHFVRTYGDLSPDPAVLDFTDDMKWAATFLRLAQQAITKDESLDHLTYSGKIRDMLEEHVRATGLTTTVRLRNITDPDFRDDFATDEKSEEELHAAFVRKAAELKRVTRELVDKNPAQYGRFSERVLEIIRRFEEGQLAAAAGLREFQDLTGGVTAEANAHDERGMDERAFAILRIIEPHAATADNGDTQSVAVGVGDLYANAQANQPSWFFMDGYKKELRREVRKLLRPLDLADSNAVRDQIEDYAIHAYAAAP</sequence>
<dbReference type="GO" id="GO:0009307">
    <property type="term" value="P:DNA restriction-modification system"/>
    <property type="evidence" value="ECO:0007669"/>
    <property type="project" value="UniProtKB-KW"/>
</dbReference>
<keyword evidence="9 10" id="KW-0238">DNA-binding</keyword>
<dbReference type="InterPro" id="IPR027417">
    <property type="entry name" value="P-loop_NTPase"/>
</dbReference>
<comment type="subunit">
    <text evidence="10">The type I restriction/modification system is composed of three polypeptides R, M and S.</text>
</comment>
<dbReference type="InterPro" id="IPR014001">
    <property type="entry name" value="Helicase_ATP-bd"/>
</dbReference>
<evidence type="ECO:0000256" key="2">
    <source>
        <dbReference type="ARBA" id="ARBA00008598"/>
    </source>
</evidence>
<evidence type="ECO:0000256" key="8">
    <source>
        <dbReference type="ARBA" id="ARBA00022840"/>
    </source>
</evidence>
<feature type="domain" description="Helicase ATP-binding" evidence="11">
    <location>
        <begin position="265"/>
        <end position="431"/>
    </location>
</feature>
<evidence type="ECO:0000256" key="10">
    <source>
        <dbReference type="RuleBase" id="RU364115"/>
    </source>
</evidence>
<dbReference type="SMART" id="SM00487">
    <property type="entry name" value="DEXDc"/>
    <property type="match status" value="1"/>
</dbReference>
<name>A0A1H0NIR0_9HYPH</name>
<accession>A0A1H0NIR0</accession>
<dbReference type="InterPro" id="IPR007409">
    <property type="entry name" value="Restrct_endonuc_type1_HsdR_N"/>
</dbReference>
<dbReference type="Pfam" id="PF04313">
    <property type="entry name" value="HSDR_N"/>
    <property type="match status" value="1"/>
</dbReference>
<protein>
    <recommendedName>
        <fullName evidence="10">Type I restriction enzyme endonuclease subunit</fullName>
        <shortName evidence="10">R protein</shortName>
        <ecNumber evidence="10">3.1.21.3</ecNumber>
    </recommendedName>
</protein>
<dbReference type="EMBL" id="FNIT01000022">
    <property type="protein sequence ID" value="SDO92295.1"/>
    <property type="molecule type" value="Genomic_DNA"/>
</dbReference>
<dbReference type="AlphaFoldDB" id="A0A1H0NIR0"/>
<keyword evidence="7 10" id="KW-0378">Hydrolase</keyword>
<dbReference type="InterPro" id="IPR055180">
    <property type="entry name" value="HsdR_RecA-like_helicase_dom_2"/>
</dbReference>
<gene>
    <name evidence="12" type="ORF">SAMN05192530_1228</name>
</gene>
<comment type="similarity">
    <text evidence="2 10">Belongs to the HsdR family.</text>
</comment>
<dbReference type="Proteomes" id="UP000198793">
    <property type="component" value="Unassembled WGS sequence"/>
</dbReference>
<evidence type="ECO:0000313" key="13">
    <source>
        <dbReference type="Proteomes" id="UP000198793"/>
    </source>
</evidence>
<evidence type="ECO:0000256" key="6">
    <source>
        <dbReference type="ARBA" id="ARBA00022759"/>
    </source>
</evidence>
<evidence type="ECO:0000256" key="5">
    <source>
        <dbReference type="ARBA" id="ARBA00022747"/>
    </source>
</evidence>
<reference evidence="12 13" key="1">
    <citation type="submission" date="2016-10" db="EMBL/GenBank/DDBJ databases">
        <authorList>
            <person name="de Groot N.N."/>
        </authorList>
    </citation>
    <scope>NUCLEOTIDE SEQUENCE [LARGE SCALE GENOMIC DNA]</scope>
    <source>
        <strain evidence="13">L7-484,KACC 16230,DSM 25025</strain>
    </source>
</reference>
<dbReference type="NCBIfam" id="TIGR00348">
    <property type="entry name" value="hsdR"/>
    <property type="match status" value="1"/>
</dbReference>
<dbReference type="GO" id="GO:0005524">
    <property type="term" value="F:ATP binding"/>
    <property type="evidence" value="ECO:0007669"/>
    <property type="project" value="UniProtKB-KW"/>
</dbReference>
<dbReference type="Gene3D" id="3.40.50.300">
    <property type="entry name" value="P-loop containing nucleotide triphosphate hydrolases"/>
    <property type="match status" value="2"/>
</dbReference>
<keyword evidence="6" id="KW-0255">Endonuclease</keyword>
<evidence type="ECO:0000259" key="11">
    <source>
        <dbReference type="PROSITE" id="PS51192"/>
    </source>
</evidence>
<dbReference type="Pfam" id="PF22679">
    <property type="entry name" value="T1R_D3-like"/>
    <property type="match status" value="1"/>
</dbReference>
<organism evidence="12 13">
    <name type="scientific">Aureimonas jatrophae</name>
    <dbReference type="NCBI Taxonomy" id="1166073"/>
    <lineage>
        <taxon>Bacteria</taxon>
        <taxon>Pseudomonadati</taxon>
        <taxon>Pseudomonadota</taxon>
        <taxon>Alphaproteobacteria</taxon>
        <taxon>Hyphomicrobiales</taxon>
        <taxon>Aurantimonadaceae</taxon>
        <taxon>Aureimonas</taxon>
    </lineage>
</organism>
<dbReference type="InterPro" id="IPR004473">
    <property type="entry name" value="Restrct_endonuc_typeI_HsdR"/>
</dbReference>
<comment type="function">
    <text evidence="10">Subunit R is required for both nuclease and ATPase activities, but not for modification.</text>
</comment>
<keyword evidence="8 10" id="KW-0067">ATP-binding</keyword>
<keyword evidence="5 10" id="KW-0680">Restriction system</keyword>
<evidence type="ECO:0000313" key="12">
    <source>
        <dbReference type="EMBL" id="SDO92295.1"/>
    </source>
</evidence>
<keyword evidence="13" id="KW-1185">Reference proteome</keyword>
<dbReference type="GO" id="GO:0003677">
    <property type="term" value="F:DNA binding"/>
    <property type="evidence" value="ECO:0007669"/>
    <property type="project" value="UniProtKB-KW"/>
</dbReference>
<dbReference type="Pfam" id="PF18766">
    <property type="entry name" value="SWI2_SNF2"/>
    <property type="match status" value="1"/>
</dbReference>
<dbReference type="PROSITE" id="PS51192">
    <property type="entry name" value="HELICASE_ATP_BIND_1"/>
    <property type="match status" value="1"/>
</dbReference>
<dbReference type="InterPro" id="IPR021810">
    <property type="entry name" value="T1RH-like_C"/>
</dbReference>
<dbReference type="CDD" id="cd18800">
    <property type="entry name" value="SF2_C_EcoR124I-like"/>
    <property type="match status" value="1"/>
</dbReference>
<evidence type="ECO:0000256" key="3">
    <source>
        <dbReference type="ARBA" id="ARBA00022722"/>
    </source>
</evidence>
<dbReference type="RefSeq" id="WP_090677282.1">
    <property type="nucleotide sequence ID" value="NZ_FNIT01000022.1"/>
</dbReference>
<keyword evidence="3" id="KW-0540">Nuclease</keyword>
<dbReference type="PANTHER" id="PTHR30195">
    <property type="entry name" value="TYPE I SITE-SPECIFIC DEOXYRIBONUCLEASE PROTEIN SUBUNIT M AND R"/>
    <property type="match status" value="1"/>
</dbReference>